<keyword evidence="1" id="KW-0560">Oxidoreductase</keyword>
<evidence type="ECO:0000313" key="4">
    <source>
        <dbReference type="Proteomes" id="UP000033774"/>
    </source>
</evidence>
<feature type="domain" description="Fe2OG dioxygenase" evidence="2">
    <location>
        <begin position="117"/>
        <end position="229"/>
    </location>
</feature>
<dbReference type="EMBL" id="LAJY01000221">
    <property type="protein sequence ID" value="KJV09746.1"/>
    <property type="molecule type" value="Genomic_DNA"/>
</dbReference>
<accession>A0A0F3ISQ3</accession>
<dbReference type="GO" id="GO:0046872">
    <property type="term" value="F:metal ion binding"/>
    <property type="evidence" value="ECO:0007669"/>
    <property type="project" value="UniProtKB-KW"/>
</dbReference>
<evidence type="ECO:0000259" key="2">
    <source>
        <dbReference type="PROSITE" id="PS51471"/>
    </source>
</evidence>
<keyword evidence="1" id="KW-0408">Iron</keyword>
<comment type="caution">
    <text evidence="3">The sequence shown here is derived from an EMBL/GenBank/DDBJ whole genome shotgun (WGS) entry which is preliminary data.</text>
</comment>
<evidence type="ECO:0000313" key="3">
    <source>
        <dbReference type="EMBL" id="KJV09746.1"/>
    </source>
</evidence>
<dbReference type="PROSITE" id="PS51471">
    <property type="entry name" value="FE2OG_OXY"/>
    <property type="match status" value="1"/>
</dbReference>
<name>A0A0F3ISQ3_9PROT</name>
<dbReference type="InterPro" id="IPR018655">
    <property type="entry name" value="DUF2086"/>
</dbReference>
<dbReference type="Proteomes" id="UP000033774">
    <property type="component" value="Unassembled WGS sequence"/>
</dbReference>
<comment type="similarity">
    <text evidence="1">Belongs to the iron/ascorbate-dependent oxidoreductase family.</text>
</comment>
<dbReference type="PATRIC" id="fig|552518.3.peg.1251"/>
<sequence length="230" mass="25485">MLSMTDVLEAALPMLATEGVARLGTLLSPEDCRALQAVYDEPARFRSRVVMARHGFGQGEYQYFAYPLPDPVQALRARLYERLVPIANRWAEALGQARRFPASLAAFTAECHAAGQMRPTPLLLRYRAGDYNCLHQDLYGEQVFPIQVVVALSDPADYDGGAFVLVEQRPRRQSRAEALSLAQGEALAFAVRERPVQGTRGVYRVQMKHGVGTVTRGARLTLGLIFHDAQ</sequence>
<keyword evidence="1" id="KW-0479">Metal-binding</keyword>
<dbReference type="Pfam" id="PF09859">
    <property type="entry name" value="Oxygenase-NA"/>
    <property type="match status" value="1"/>
</dbReference>
<dbReference type="InterPro" id="IPR005123">
    <property type="entry name" value="Oxoglu/Fe-dep_dioxygenase_dom"/>
</dbReference>
<keyword evidence="4" id="KW-1185">Reference proteome</keyword>
<proteinExistence type="inferred from homology"/>
<gene>
    <name evidence="3" type="ORF">VZ95_09515</name>
</gene>
<organism evidence="3 4">
    <name type="scientific">Elstera litoralis</name>
    <dbReference type="NCBI Taxonomy" id="552518"/>
    <lineage>
        <taxon>Bacteria</taxon>
        <taxon>Pseudomonadati</taxon>
        <taxon>Pseudomonadota</taxon>
        <taxon>Alphaproteobacteria</taxon>
        <taxon>Rhodospirillales</taxon>
        <taxon>Rhodospirillaceae</taxon>
        <taxon>Elstera</taxon>
    </lineage>
</organism>
<protein>
    <submittedName>
        <fullName evidence="3">Proline hydroxylase</fullName>
    </submittedName>
</protein>
<evidence type="ECO:0000256" key="1">
    <source>
        <dbReference type="RuleBase" id="RU003682"/>
    </source>
</evidence>
<dbReference type="GO" id="GO:0016491">
    <property type="term" value="F:oxidoreductase activity"/>
    <property type="evidence" value="ECO:0007669"/>
    <property type="project" value="UniProtKB-KW"/>
</dbReference>
<dbReference type="AlphaFoldDB" id="A0A0F3ISQ3"/>
<dbReference type="Gene3D" id="2.60.120.620">
    <property type="entry name" value="q2cbj1_9rhob like domain"/>
    <property type="match status" value="1"/>
</dbReference>
<reference evidence="3 4" key="1">
    <citation type="submission" date="2015-03" db="EMBL/GenBank/DDBJ databases">
        <title>Draft genome sequence of Elstera litoralis.</title>
        <authorList>
            <person name="Rahalkar M.C."/>
            <person name="Dhakephalkar P.K."/>
            <person name="Pore S.D."/>
            <person name="Arora P."/>
            <person name="Kapse N.G."/>
            <person name="Pandit P.S."/>
        </authorList>
    </citation>
    <scope>NUCLEOTIDE SEQUENCE [LARGE SCALE GENOMIC DNA]</scope>
    <source>
        <strain evidence="3 4">Dia-1</strain>
    </source>
</reference>